<sequence>MLYIKNIPPSSARLVKNFKKHNLNNKENNGDGRNRSMRINRVHNNACFVAIHFALLCLLLF</sequence>
<protein>
    <submittedName>
        <fullName evidence="1">Uncharacterized protein</fullName>
    </submittedName>
</protein>
<proteinExistence type="predicted"/>
<evidence type="ECO:0000313" key="2">
    <source>
        <dbReference type="Proteomes" id="UP000194236"/>
    </source>
</evidence>
<name>A0A1Y3BQA5_EURMA</name>
<accession>A0A1Y3BQA5</accession>
<gene>
    <name evidence="1" type="ORF">BLA29_015018</name>
</gene>
<evidence type="ECO:0000313" key="1">
    <source>
        <dbReference type="EMBL" id="OTF82128.1"/>
    </source>
</evidence>
<organism evidence="1 2">
    <name type="scientific">Euroglyphus maynei</name>
    <name type="common">Mayne's house dust mite</name>
    <dbReference type="NCBI Taxonomy" id="6958"/>
    <lineage>
        <taxon>Eukaryota</taxon>
        <taxon>Metazoa</taxon>
        <taxon>Ecdysozoa</taxon>
        <taxon>Arthropoda</taxon>
        <taxon>Chelicerata</taxon>
        <taxon>Arachnida</taxon>
        <taxon>Acari</taxon>
        <taxon>Acariformes</taxon>
        <taxon>Sarcoptiformes</taxon>
        <taxon>Astigmata</taxon>
        <taxon>Psoroptidia</taxon>
        <taxon>Analgoidea</taxon>
        <taxon>Pyroglyphidae</taxon>
        <taxon>Pyroglyphinae</taxon>
        <taxon>Euroglyphus</taxon>
    </lineage>
</organism>
<dbReference type="EMBL" id="MUJZ01010087">
    <property type="protein sequence ID" value="OTF82128.1"/>
    <property type="molecule type" value="Genomic_DNA"/>
</dbReference>
<keyword evidence="2" id="KW-1185">Reference proteome</keyword>
<reference evidence="1 2" key="1">
    <citation type="submission" date="2017-03" db="EMBL/GenBank/DDBJ databases">
        <title>Genome Survey of Euroglyphus maynei.</title>
        <authorList>
            <person name="Arlian L.G."/>
            <person name="Morgan M.S."/>
            <person name="Rider S.D."/>
        </authorList>
    </citation>
    <scope>NUCLEOTIDE SEQUENCE [LARGE SCALE GENOMIC DNA]</scope>
    <source>
        <strain evidence="1">Arlian Lab</strain>
        <tissue evidence="1">Whole body</tissue>
    </source>
</reference>
<dbReference type="Proteomes" id="UP000194236">
    <property type="component" value="Unassembled WGS sequence"/>
</dbReference>
<dbReference type="AlphaFoldDB" id="A0A1Y3BQA5"/>
<comment type="caution">
    <text evidence="1">The sequence shown here is derived from an EMBL/GenBank/DDBJ whole genome shotgun (WGS) entry which is preliminary data.</text>
</comment>